<dbReference type="RefSeq" id="WP_091525616.1">
    <property type="nucleotide sequence ID" value="NZ_FOVI01000025.1"/>
</dbReference>
<keyword evidence="6" id="KW-1185">Reference proteome</keyword>
<dbReference type="Gene3D" id="1.10.10.10">
    <property type="entry name" value="Winged helix-like DNA-binding domain superfamily/Winged helix DNA-binding domain"/>
    <property type="match status" value="1"/>
</dbReference>
<proteinExistence type="predicted"/>
<evidence type="ECO:0000313" key="5">
    <source>
        <dbReference type="EMBL" id="SFO19715.1"/>
    </source>
</evidence>
<reference evidence="6" key="1">
    <citation type="submission" date="2016-10" db="EMBL/GenBank/DDBJ databases">
        <authorList>
            <person name="Varghese N."/>
            <person name="Submissions S."/>
        </authorList>
    </citation>
    <scope>NUCLEOTIDE SEQUENCE [LARGE SCALE GENOMIC DNA]</scope>
    <source>
        <strain evidence="6">DS-12</strain>
    </source>
</reference>
<dbReference type="SMART" id="SM00421">
    <property type="entry name" value="HTH_LUXR"/>
    <property type="match status" value="1"/>
</dbReference>
<protein>
    <submittedName>
        <fullName evidence="5">DNA-binding response regulator, NarL/FixJ family, contains REC and HTH domains</fullName>
    </submittedName>
</protein>
<dbReference type="Gene3D" id="3.40.50.2300">
    <property type="match status" value="1"/>
</dbReference>
<evidence type="ECO:0000259" key="4">
    <source>
        <dbReference type="PROSITE" id="PS50043"/>
    </source>
</evidence>
<accession>A0A1I5F7G4</accession>
<dbReference type="Proteomes" id="UP000199036">
    <property type="component" value="Unassembled WGS sequence"/>
</dbReference>
<dbReference type="SUPFAM" id="SSF46894">
    <property type="entry name" value="C-terminal effector domain of the bipartite response regulators"/>
    <property type="match status" value="1"/>
</dbReference>
<dbReference type="PANTHER" id="PTHR44688:SF16">
    <property type="entry name" value="DNA-BINDING TRANSCRIPTIONAL ACTIVATOR DEVR_DOSR"/>
    <property type="match status" value="1"/>
</dbReference>
<dbReference type="PRINTS" id="PR00038">
    <property type="entry name" value="HTHLUXR"/>
</dbReference>
<dbReference type="InterPro" id="IPR000792">
    <property type="entry name" value="Tscrpt_reg_LuxR_C"/>
</dbReference>
<evidence type="ECO:0000256" key="3">
    <source>
        <dbReference type="ARBA" id="ARBA00023163"/>
    </source>
</evidence>
<keyword evidence="3" id="KW-0804">Transcription</keyword>
<dbReference type="PROSITE" id="PS50043">
    <property type="entry name" value="HTH_LUXR_2"/>
    <property type="match status" value="1"/>
</dbReference>
<dbReference type="EMBL" id="FOVI01000025">
    <property type="protein sequence ID" value="SFO19715.1"/>
    <property type="molecule type" value="Genomic_DNA"/>
</dbReference>
<gene>
    <name evidence="5" type="ORF">SAMN05421741_12531</name>
</gene>
<evidence type="ECO:0000313" key="6">
    <source>
        <dbReference type="Proteomes" id="UP000199036"/>
    </source>
</evidence>
<dbReference type="GO" id="GO:0003677">
    <property type="term" value="F:DNA binding"/>
    <property type="evidence" value="ECO:0007669"/>
    <property type="project" value="UniProtKB-KW"/>
</dbReference>
<dbReference type="PANTHER" id="PTHR44688">
    <property type="entry name" value="DNA-BINDING TRANSCRIPTIONAL ACTIVATOR DEVR_DOSR"/>
    <property type="match status" value="1"/>
</dbReference>
<feature type="domain" description="HTH luxR-type" evidence="4">
    <location>
        <begin position="163"/>
        <end position="228"/>
    </location>
</feature>
<keyword evidence="2 5" id="KW-0238">DNA-binding</keyword>
<name>A0A1I5F7G4_9FLAO</name>
<evidence type="ECO:0000256" key="1">
    <source>
        <dbReference type="ARBA" id="ARBA00023015"/>
    </source>
</evidence>
<sequence length="232" mass="26713">MNEKLQVYTIINNPIFSEGIENLMLTKISSDAKIVRKENLQELINAKSDVRNQPELLIYDVVKFSNKDFNHLLHLMTLNADFKILIITSNINISDVKLLFEIGVMGVINNNILSDQFIDFVEKILKGNKVLSNEYWNLIVEYFFHSVENTDLVKEKTNDIENDVLLYSDLTNREKEILGYICDGKSTREISEDLFLSLHTVETHRRKILTKLGVKNTASMVKVAIKSNLYAL</sequence>
<dbReference type="InterPro" id="IPR036388">
    <property type="entry name" value="WH-like_DNA-bd_sf"/>
</dbReference>
<dbReference type="STRING" id="913024.SAMN05421741_12531"/>
<dbReference type="GO" id="GO:0006355">
    <property type="term" value="P:regulation of DNA-templated transcription"/>
    <property type="evidence" value="ECO:0007669"/>
    <property type="project" value="InterPro"/>
</dbReference>
<dbReference type="CDD" id="cd06170">
    <property type="entry name" value="LuxR_C_like"/>
    <property type="match status" value="1"/>
</dbReference>
<keyword evidence="1" id="KW-0805">Transcription regulation</keyword>
<dbReference type="SUPFAM" id="SSF52172">
    <property type="entry name" value="CheY-like"/>
    <property type="match status" value="1"/>
</dbReference>
<dbReference type="OrthoDB" id="9795108at2"/>
<dbReference type="InterPro" id="IPR011006">
    <property type="entry name" value="CheY-like_superfamily"/>
</dbReference>
<dbReference type="AlphaFoldDB" id="A0A1I5F7G4"/>
<evidence type="ECO:0000256" key="2">
    <source>
        <dbReference type="ARBA" id="ARBA00023125"/>
    </source>
</evidence>
<dbReference type="Pfam" id="PF00196">
    <property type="entry name" value="GerE"/>
    <property type="match status" value="1"/>
</dbReference>
<dbReference type="InterPro" id="IPR016032">
    <property type="entry name" value="Sig_transdc_resp-reg_C-effctor"/>
</dbReference>
<organism evidence="5 6">
    <name type="scientific">Paenimyroides ummariense</name>
    <dbReference type="NCBI Taxonomy" id="913024"/>
    <lineage>
        <taxon>Bacteria</taxon>
        <taxon>Pseudomonadati</taxon>
        <taxon>Bacteroidota</taxon>
        <taxon>Flavobacteriia</taxon>
        <taxon>Flavobacteriales</taxon>
        <taxon>Flavobacteriaceae</taxon>
        <taxon>Paenimyroides</taxon>
    </lineage>
</organism>